<reference evidence="2" key="1">
    <citation type="journal article" date="2013" name="Nat. Genet.">
        <title>The draft genomes of soft-shell turtle and green sea turtle yield insights into the development and evolution of the turtle-specific body plan.</title>
        <authorList>
            <person name="Wang Z."/>
            <person name="Pascual-Anaya J."/>
            <person name="Zadissa A."/>
            <person name="Li W."/>
            <person name="Niimura Y."/>
            <person name="Huang Z."/>
            <person name="Li C."/>
            <person name="White S."/>
            <person name="Xiong Z."/>
            <person name="Fang D."/>
            <person name="Wang B."/>
            <person name="Ming Y."/>
            <person name="Chen Y."/>
            <person name="Zheng Y."/>
            <person name="Kuraku S."/>
            <person name="Pignatelli M."/>
            <person name="Herrero J."/>
            <person name="Beal K."/>
            <person name="Nozawa M."/>
            <person name="Li Q."/>
            <person name="Wang J."/>
            <person name="Zhang H."/>
            <person name="Yu L."/>
            <person name="Shigenobu S."/>
            <person name="Wang J."/>
            <person name="Liu J."/>
            <person name="Flicek P."/>
            <person name="Searle S."/>
            <person name="Wang J."/>
            <person name="Kuratani S."/>
            <person name="Yin Y."/>
            <person name="Aken B."/>
            <person name="Zhang G."/>
            <person name="Irie N."/>
        </authorList>
    </citation>
    <scope>NUCLEOTIDE SEQUENCE [LARGE SCALE GENOMIC DNA]</scope>
</reference>
<evidence type="ECO:0000313" key="2">
    <source>
        <dbReference type="Proteomes" id="UP000031443"/>
    </source>
</evidence>
<keyword evidence="2" id="KW-1185">Reference proteome</keyword>
<dbReference type="AlphaFoldDB" id="M7B2I8"/>
<name>M7B2I8_CHEMY</name>
<organism evidence="1 2">
    <name type="scientific">Chelonia mydas</name>
    <name type="common">Green sea-turtle</name>
    <name type="synonym">Chelonia agassizi</name>
    <dbReference type="NCBI Taxonomy" id="8469"/>
    <lineage>
        <taxon>Eukaryota</taxon>
        <taxon>Metazoa</taxon>
        <taxon>Chordata</taxon>
        <taxon>Craniata</taxon>
        <taxon>Vertebrata</taxon>
        <taxon>Euteleostomi</taxon>
        <taxon>Archelosauria</taxon>
        <taxon>Testudinata</taxon>
        <taxon>Testudines</taxon>
        <taxon>Cryptodira</taxon>
        <taxon>Durocryptodira</taxon>
        <taxon>Americhelydia</taxon>
        <taxon>Chelonioidea</taxon>
        <taxon>Cheloniidae</taxon>
        <taxon>Chelonia</taxon>
    </lineage>
</organism>
<accession>M7B2I8</accession>
<sequence length="246" mass="28474">MTTDATRVDIYRERQEDLRGGFMALGEQESRIAAEAVDDDNMEKFAIETELIYKSGRAELQRKWWMMTVSNRTAPSADGSTQDTTTAVMFQGLIKRVANSLKILLEEVKESQHKLLDILHTSTSAHIALPINKALFDPAKPIWQPPITILLTYKRADKKYVPSKDMDFLFSQHYSNSLDVDTVNEHGKQHHTKLTPYDKDWKRLDLFGRKLYSSVILQFRITNYQDVMAKCNHINYYKLNAFIKHS</sequence>
<proteinExistence type="predicted"/>
<protein>
    <submittedName>
        <fullName evidence="1">Uncharacterized protein</fullName>
    </submittedName>
</protein>
<dbReference type="EMBL" id="KB546018">
    <property type="protein sequence ID" value="EMP31279.1"/>
    <property type="molecule type" value="Genomic_DNA"/>
</dbReference>
<evidence type="ECO:0000313" key="1">
    <source>
        <dbReference type="EMBL" id="EMP31279.1"/>
    </source>
</evidence>
<dbReference type="Gene3D" id="1.10.287.3160">
    <property type="match status" value="1"/>
</dbReference>
<gene>
    <name evidence="1" type="ORF">UY3_11599</name>
</gene>
<dbReference type="Proteomes" id="UP000031443">
    <property type="component" value="Unassembled WGS sequence"/>
</dbReference>